<dbReference type="Proteomes" id="UP000604046">
    <property type="component" value="Unassembled WGS sequence"/>
</dbReference>
<protein>
    <submittedName>
        <fullName evidence="1">Uncharacterized protein</fullName>
    </submittedName>
</protein>
<dbReference type="EMBL" id="CAJNDS010001546">
    <property type="protein sequence ID" value="CAE7264349.1"/>
    <property type="molecule type" value="Genomic_DNA"/>
</dbReference>
<name>A0A812MGL3_9DINO</name>
<comment type="caution">
    <text evidence="1">The sequence shown here is derived from an EMBL/GenBank/DDBJ whole genome shotgun (WGS) entry which is preliminary data.</text>
</comment>
<gene>
    <name evidence="1" type="ORF">SNAT2548_LOCUS13917</name>
</gene>
<evidence type="ECO:0000313" key="1">
    <source>
        <dbReference type="EMBL" id="CAE7264349.1"/>
    </source>
</evidence>
<dbReference type="OrthoDB" id="406245at2759"/>
<sequence length="287" mass="31741">MLVIQLLFALASAARMDTDAAAGSRADLCDRWLLVQYEDGNDGANSSEDVTRVFGSFRYLAQEWNGEREVVLAKKQLPNGCTKTYVANCEQGGFIKKEECPGQEPSLTSKCLGGFGCLWYSRKTDLESGEVATVFDPLEGHRQMSSGKVMFSTLDPHRGVALERIARNGWKAEWGCYCCQHSYSALSNPFSFSSGRVAWSSRSGGLQECMLAWRMIGNGMNHEQPADSSVLGVLALIPEFVGTFLDIFFTGTVARHLACSATCTLREAKFEPNKYSYTKISTEFDKY</sequence>
<organism evidence="1 2">
    <name type="scientific">Symbiodinium natans</name>
    <dbReference type="NCBI Taxonomy" id="878477"/>
    <lineage>
        <taxon>Eukaryota</taxon>
        <taxon>Sar</taxon>
        <taxon>Alveolata</taxon>
        <taxon>Dinophyceae</taxon>
        <taxon>Suessiales</taxon>
        <taxon>Symbiodiniaceae</taxon>
        <taxon>Symbiodinium</taxon>
    </lineage>
</organism>
<dbReference type="AlphaFoldDB" id="A0A812MGL3"/>
<keyword evidence="2" id="KW-1185">Reference proteome</keyword>
<reference evidence="1" key="1">
    <citation type="submission" date="2021-02" db="EMBL/GenBank/DDBJ databases">
        <authorList>
            <person name="Dougan E. K."/>
            <person name="Rhodes N."/>
            <person name="Thang M."/>
            <person name="Chan C."/>
        </authorList>
    </citation>
    <scope>NUCLEOTIDE SEQUENCE</scope>
</reference>
<proteinExistence type="predicted"/>
<evidence type="ECO:0000313" key="2">
    <source>
        <dbReference type="Proteomes" id="UP000604046"/>
    </source>
</evidence>
<accession>A0A812MGL3</accession>